<feature type="compositionally biased region" description="Basic and acidic residues" evidence="1">
    <location>
        <begin position="298"/>
        <end position="311"/>
    </location>
</feature>
<evidence type="ECO:0000256" key="1">
    <source>
        <dbReference type="SAM" id="MobiDB-lite"/>
    </source>
</evidence>
<protein>
    <submittedName>
        <fullName evidence="3">Uncharacterized protein</fullName>
    </submittedName>
</protein>
<keyword evidence="4" id="KW-1185">Reference proteome</keyword>
<feature type="region of interest" description="Disordered" evidence="1">
    <location>
        <begin position="613"/>
        <end position="634"/>
    </location>
</feature>
<sequence length="1177" mass="131564">MRVAAVLFACVAVVHGFAGNLLNPRAAAGQRSSEEYAKPQTATQSTTDSEDYMEDKKSKHPGHHPTVGYFKRLCAGDKGVLDDQNRHIPPMREEEIDQWFKVHEVLWTHPPTIVYKGEATGVPVKHCFRMSSLDLAPVSILCLVLVCASGDQRIKKTSSSVVGDIDVNEHAEQLRIARQNVSMTTTVAPSSSSKPPDTKPMTNEVAKPIDNTTMHSTVTADGVNTTLHGSFENTTMSTTTMAPTMVVNTSASVTVNTSETPAGNITTSTTSSNAMDDAGKKINPDGLEHNGTSTAAAEKTKKSDKSNKEPTVDPGETTEPANTPRLVWVKPKPEAYIEQQRVKRDTHHKIFKKSRPKRAHNPSYFMSYPNRFYPSYLPQFVAHLPTGDGKRLEQAPLRQDIVWKNSDWYSSTAPPPWPQAPQKFCAQCFFNSPLLSTTTEAKKPVSVKKKKLEDRAEVSKNPKPRRMEYPRVTALSIEEVEGLPPAPANHHYLLIFEDPTTMQSSFSHHEGVLHVKTPTAKLAIIHDDSDPEFSSMKSKKKTEVNAVEQVAKTVMKAVARQQAMQKEIKREWKRELATWEKRFQAKLFSILLDSVPPNNSGQVTQTPAAHLEGWTNDSQTPIRPSTEKPMSPAPVTNGEATSALQVLMNHPSKSSSPKWTHTSVTKPIQQNNIYPDNGLQEQHLRSNTNRKECLNLCFRMPKKPITESPRPSGAALAALKKLQILEDKLNVILQHQKSTLAKMTVALEQVLHQQGHEMSQQCVVYCALLLWLPMVLQADFKQQYFKDDEESNENEILISSAGMRVRSLGKDSRKIKSGFKNFRKNPWDSGESQEGSKIYRSYRPASPKSSLQSKETYHQFGLNRKPTFAKTRIGSLAGTFKSALSVQEDFKNFRRMPTLLIRKNQDDEDSMIRKLSEAEVAVGPLGAVVVLEKEKLLKELQDEPKITNSMDHHGGRTVYIIKESKTKTSTTTSKGSHRVVRNKYTLLEPLEANLYPDVYEEQELPSGKLQTLLRNGMPILHSFKSALVRRKVPNVSLCKKEPFKLLMNPIPDGNICIIPEKMMDSSEEHKETPWFNETKVVLMASAVSSLDPAIAAARVNPILATMHLKRPKPGESKSSSSSSEEDTRSVWDKYNSYMIRSPPSTNHVSLAFLCRQQRIDSDVDECVTQQFNASKNS</sequence>
<dbReference type="EMBL" id="OA884609">
    <property type="protein sequence ID" value="CAD7281035.1"/>
    <property type="molecule type" value="Genomic_DNA"/>
</dbReference>
<feature type="region of interest" description="Disordered" evidence="1">
    <location>
        <begin position="256"/>
        <end position="322"/>
    </location>
</feature>
<evidence type="ECO:0000313" key="3">
    <source>
        <dbReference type="EMBL" id="CAD7281035.1"/>
    </source>
</evidence>
<evidence type="ECO:0000256" key="2">
    <source>
        <dbReference type="SAM" id="SignalP"/>
    </source>
</evidence>
<feature type="chain" id="PRO_5036403040" evidence="2">
    <location>
        <begin position="17"/>
        <end position="1177"/>
    </location>
</feature>
<name>A0A7R9BSZ9_9CRUS</name>
<keyword evidence="2" id="KW-0732">Signal</keyword>
<organism evidence="3">
    <name type="scientific">Notodromas monacha</name>
    <dbReference type="NCBI Taxonomy" id="399045"/>
    <lineage>
        <taxon>Eukaryota</taxon>
        <taxon>Metazoa</taxon>
        <taxon>Ecdysozoa</taxon>
        <taxon>Arthropoda</taxon>
        <taxon>Crustacea</taxon>
        <taxon>Oligostraca</taxon>
        <taxon>Ostracoda</taxon>
        <taxon>Podocopa</taxon>
        <taxon>Podocopida</taxon>
        <taxon>Cypridocopina</taxon>
        <taxon>Cypridoidea</taxon>
        <taxon>Cyprididae</taxon>
        <taxon>Notodromas</taxon>
    </lineage>
</organism>
<evidence type="ECO:0000313" key="4">
    <source>
        <dbReference type="Proteomes" id="UP000678499"/>
    </source>
</evidence>
<dbReference type="EMBL" id="CAJPEX010002572">
    <property type="protein sequence ID" value="CAG0921187.1"/>
    <property type="molecule type" value="Genomic_DNA"/>
</dbReference>
<feature type="compositionally biased region" description="Polar residues" evidence="1">
    <location>
        <begin position="259"/>
        <end position="274"/>
    </location>
</feature>
<reference evidence="3" key="1">
    <citation type="submission" date="2020-11" db="EMBL/GenBank/DDBJ databases">
        <authorList>
            <person name="Tran Van P."/>
        </authorList>
    </citation>
    <scope>NUCLEOTIDE SEQUENCE</scope>
</reference>
<proteinExistence type="predicted"/>
<gene>
    <name evidence="3" type="ORF">NMOB1V02_LOCUS8689</name>
</gene>
<feature type="region of interest" description="Disordered" evidence="1">
    <location>
        <begin position="826"/>
        <end position="850"/>
    </location>
</feature>
<feature type="signal peptide" evidence="2">
    <location>
        <begin position="1"/>
        <end position="16"/>
    </location>
</feature>
<dbReference type="Proteomes" id="UP000678499">
    <property type="component" value="Unassembled WGS sequence"/>
</dbReference>
<dbReference type="AlphaFoldDB" id="A0A7R9BSZ9"/>
<feature type="region of interest" description="Disordered" evidence="1">
    <location>
        <begin position="1107"/>
        <end position="1127"/>
    </location>
</feature>
<feature type="compositionally biased region" description="Basic and acidic residues" evidence="1">
    <location>
        <begin position="277"/>
        <end position="288"/>
    </location>
</feature>
<accession>A0A7R9BSZ9</accession>
<feature type="region of interest" description="Disordered" evidence="1">
    <location>
        <begin position="29"/>
        <end position="64"/>
    </location>
</feature>